<name>B4HC46_DROPE</name>
<organism evidence="2">
    <name type="scientific">Drosophila persimilis</name>
    <name type="common">Fruit fly</name>
    <dbReference type="NCBI Taxonomy" id="7234"/>
    <lineage>
        <taxon>Eukaryota</taxon>
        <taxon>Metazoa</taxon>
        <taxon>Ecdysozoa</taxon>
        <taxon>Arthropoda</taxon>
        <taxon>Hexapoda</taxon>
        <taxon>Insecta</taxon>
        <taxon>Pterygota</taxon>
        <taxon>Neoptera</taxon>
        <taxon>Endopterygota</taxon>
        <taxon>Diptera</taxon>
        <taxon>Brachycera</taxon>
        <taxon>Muscomorpha</taxon>
        <taxon>Ephydroidea</taxon>
        <taxon>Drosophilidae</taxon>
        <taxon>Drosophila</taxon>
        <taxon>Sophophora</taxon>
    </lineage>
</organism>
<proteinExistence type="predicted"/>
<accession>B4HC46</accession>
<keyword evidence="2" id="KW-1185">Reference proteome</keyword>
<reference evidence="1 2" key="1">
    <citation type="journal article" date="2007" name="Nature">
        <title>Evolution of genes and genomes on the Drosophila phylogeny.</title>
        <authorList>
            <consortium name="Drosophila 12 Genomes Consortium"/>
            <person name="Clark A.G."/>
            <person name="Eisen M.B."/>
            <person name="Smith D.R."/>
            <person name="Bergman C.M."/>
            <person name="Oliver B."/>
            <person name="Markow T.A."/>
            <person name="Kaufman T.C."/>
            <person name="Kellis M."/>
            <person name="Gelbart W."/>
            <person name="Iyer V.N."/>
            <person name="Pollard D.A."/>
            <person name="Sackton T.B."/>
            <person name="Larracuente A.M."/>
            <person name="Singh N.D."/>
            <person name="Abad J.P."/>
            <person name="Abt D.N."/>
            <person name="Adryan B."/>
            <person name="Aguade M."/>
            <person name="Akashi H."/>
            <person name="Anderson W.W."/>
            <person name="Aquadro C.F."/>
            <person name="Ardell D.H."/>
            <person name="Arguello R."/>
            <person name="Artieri C.G."/>
            <person name="Barbash D.A."/>
            <person name="Barker D."/>
            <person name="Barsanti P."/>
            <person name="Batterham P."/>
            <person name="Batzoglou S."/>
            <person name="Begun D."/>
            <person name="Bhutkar A."/>
            <person name="Blanco E."/>
            <person name="Bosak S.A."/>
            <person name="Bradley R.K."/>
            <person name="Brand A.D."/>
            <person name="Brent M.R."/>
            <person name="Brooks A.N."/>
            <person name="Brown R.H."/>
            <person name="Butlin R.K."/>
            <person name="Caggese C."/>
            <person name="Calvi B.R."/>
            <person name="Bernardo de Carvalho A."/>
            <person name="Caspi A."/>
            <person name="Castrezana S."/>
            <person name="Celniker S.E."/>
            <person name="Chang J.L."/>
            <person name="Chapple C."/>
            <person name="Chatterji S."/>
            <person name="Chinwalla A."/>
            <person name="Civetta A."/>
            <person name="Clifton S.W."/>
            <person name="Comeron J.M."/>
            <person name="Costello J.C."/>
            <person name="Coyne J.A."/>
            <person name="Daub J."/>
            <person name="David R.G."/>
            <person name="Delcher A.L."/>
            <person name="Delehaunty K."/>
            <person name="Do C.B."/>
            <person name="Ebling H."/>
            <person name="Edwards K."/>
            <person name="Eickbush T."/>
            <person name="Evans J.D."/>
            <person name="Filipski A."/>
            <person name="Findeiss S."/>
            <person name="Freyhult E."/>
            <person name="Fulton L."/>
            <person name="Fulton R."/>
            <person name="Garcia A.C."/>
            <person name="Gardiner A."/>
            <person name="Garfield D.A."/>
            <person name="Garvin B.E."/>
            <person name="Gibson G."/>
            <person name="Gilbert D."/>
            <person name="Gnerre S."/>
            <person name="Godfrey J."/>
            <person name="Good R."/>
            <person name="Gotea V."/>
            <person name="Gravely B."/>
            <person name="Greenberg A.J."/>
            <person name="Griffiths-Jones S."/>
            <person name="Gross S."/>
            <person name="Guigo R."/>
            <person name="Gustafson E.A."/>
            <person name="Haerty W."/>
            <person name="Hahn M.W."/>
            <person name="Halligan D.L."/>
            <person name="Halpern A.L."/>
            <person name="Halter G.M."/>
            <person name="Han M.V."/>
            <person name="Heger A."/>
            <person name="Hillier L."/>
            <person name="Hinrichs A.S."/>
            <person name="Holmes I."/>
            <person name="Hoskins R.A."/>
            <person name="Hubisz M.J."/>
            <person name="Hultmark D."/>
            <person name="Huntley M.A."/>
            <person name="Jaffe D.B."/>
            <person name="Jagadeeshan S."/>
            <person name="Jeck W.R."/>
            <person name="Johnson J."/>
            <person name="Jones C.D."/>
            <person name="Jordan W.C."/>
            <person name="Karpen G.H."/>
            <person name="Kataoka E."/>
            <person name="Keightley P.D."/>
            <person name="Kheradpour P."/>
            <person name="Kirkness E.F."/>
            <person name="Koerich L.B."/>
            <person name="Kristiansen K."/>
            <person name="Kudrna D."/>
            <person name="Kulathinal R.J."/>
            <person name="Kumar S."/>
            <person name="Kwok R."/>
            <person name="Lander E."/>
            <person name="Langley C.H."/>
            <person name="Lapoint R."/>
            <person name="Lazzaro B.P."/>
            <person name="Lee S.J."/>
            <person name="Levesque L."/>
            <person name="Li R."/>
            <person name="Lin C.F."/>
            <person name="Lin M.F."/>
            <person name="Lindblad-Toh K."/>
            <person name="Llopart A."/>
            <person name="Long M."/>
            <person name="Low L."/>
            <person name="Lozovsky E."/>
            <person name="Lu J."/>
            <person name="Luo M."/>
            <person name="Machado C.A."/>
            <person name="Makalowski W."/>
            <person name="Marzo M."/>
            <person name="Matsuda M."/>
            <person name="Matzkin L."/>
            <person name="McAllister B."/>
            <person name="McBride C.S."/>
            <person name="McKernan B."/>
            <person name="McKernan K."/>
            <person name="Mendez-Lago M."/>
            <person name="Minx P."/>
            <person name="Mollenhauer M.U."/>
            <person name="Montooth K."/>
            <person name="Mount S.M."/>
            <person name="Mu X."/>
            <person name="Myers E."/>
            <person name="Negre B."/>
            <person name="Newfeld S."/>
            <person name="Nielsen R."/>
            <person name="Noor M.A."/>
            <person name="O'Grady P."/>
            <person name="Pachter L."/>
            <person name="Papaceit M."/>
            <person name="Parisi M.J."/>
            <person name="Parisi M."/>
            <person name="Parts L."/>
            <person name="Pedersen J.S."/>
            <person name="Pesole G."/>
            <person name="Phillippy A.M."/>
            <person name="Ponting C.P."/>
            <person name="Pop M."/>
            <person name="Porcelli D."/>
            <person name="Powell J.R."/>
            <person name="Prohaska S."/>
            <person name="Pruitt K."/>
            <person name="Puig M."/>
            <person name="Quesneville H."/>
            <person name="Ram K.R."/>
            <person name="Rand D."/>
            <person name="Rasmussen M.D."/>
            <person name="Reed L.K."/>
            <person name="Reenan R."/>
            <person name="Reily A."/>
            <person name="Remington K.A."/>
            <person name="Rieger T.T."/>
            <person name="Ritchie M.G."/>
            <person name="Robin C."/>
            <person name="Rogers Y.H."/>
            <person name="Rohde C."/>
            <person name="Rozas J."/>
            <person name="Rubenfield M.J."/>
            <person name="Ruiz A."/>
            <person name="Russo S."/>
            <person name="Salzberg S.L."/>
            <person name="Sanchez-Gracia A."/>
            <person name="Saranga D.J."/>
            <person name="Sato H."/>
            <person name="Schaeffer S.W."/>
            <person name="Schatz M.C."/>
            <person name="Schlenke T."/>
            <person name="Schwartz R."/>
            <person name="Segarra C."/>
            <person name="Singh R.S."/>
            <person name="Sirot L."/>
            <person name="Sirota M."/>
            <person name="Sisneros N.B."/>
            <person name="Smith C.D."/>
            <person name="Smith T.F."/>
            <person name="Spieth J."/>
            <person name="Stage D.E."/>
            <person name="Stark A."/>
            <person name="Stephan W."/>
            <person name="Strausberg R.L."/>
            <person name="Strempel S."/>
            <person name="Sturgill D."/>
            <person name="Sutton G."/>
            <person name="Sutton G.G."/>
            <person name="Tao W."/>
            <person name="Teichmann S."/>
            <person name="Tobari Y.N."/>
            <person name="Tomimura Y."/>
            <person name="Tsolas J.M."/>
            <person name="Valente V.L."/>
            <person name="Venter E."/>
            <person name="Venter J.C."/>
            <person name="Vicario S."/>
            <person name="Vieira F.G."/>
            <person name="Vilella A.J."/>
            <person name="Villasante A."/>
            <person name="Walenz B."/>
            <person name="Wang J."/>
            <person name="Wasserman M."/>
            <person name="Watts T."/>
            <person name="Wilson D."/>
            <person name="Wilson R.K."/>
            <person name="Wing R.A."/>
            <person name="Wolfner M.F."/>
            <person name="Wong A."/>
            <person name="Wong G.K."/>
            <person name="Wu C.I."/>
            <person name="Wu G."/>
            <person name="Yamamoto D."/>
            <person name="Yang H.P."/>
            <person name="Yang S.P."/>
            <person name="Yorke J.A."/>
            <person name="Yoshida K."/>
            <person name="Zdobnov E."/>
            <person name="Zhang P."/>
            <person name="Zhang Y."/>
            <person name="Zimin A.V."/>
            <person name="Baldwin J."/>
            <person name="Abdouelleil A."/>
            <person name="Abdulkadir J."/>
            <person name="Abebe A."/>
            <person name="Abera B."/>
            <person name="Abreu J."/>
            <person name="Acer S.C."/>
            <person name="Aftuck L."/>
            <person name="Alexander A."/>
            <person name="An P."/>
            <person name="Anderson E."/>
            <person name="Anderson S."/>
            <person name="Arachi H."/>
            <person name="Azer M."/>
            <person name="Bachantsang P."/>
            <person name="Barry A."/>
            <person name="Bayul T."/>
            <person name="Berlin A."/>
            <person name="Bessette D."/>
            <person name="Bloom T."/>
            <person name="Blye J."/>
            <person name="Boguslavskiy L."/>
            <person name="Bonnet C."/>
            <person name="Boukhgalter B."/>
            <person name="Bourzgui I."/>
            <person name="Brown A."/>
            <person name="Cahill P."/>
            <person name="Channer S."/>
            <person name="Cheshatsang Y."/>
            <person name="Chuda L."/>
            <person name="Citroen M."/>
            <person name="Collymore A."/>
            <person name="Cooke P."/>
            <person name="Costello M."/>
            <person name="D'Aco K."/>
            <person name="Daza R."/>
            <person name="De Haan G."/>
            <person name="DeGray S."/>
            <person name="DeMaso C."/>
            <person name="Dhargay N."/>
            <person name="Dooley K."/>
            <person name="Dooley E."/>
            <person name="Doricent M."/>
            <person name="Dorje P."/>
            <person name="Dorjee K."/>
            <person name="Dupes A."/>
            <person name="Elong R."/>
            <person name="Falk J."/>
            <person name="Farina A."/>
            <person name="Faro S."/>
            <person name="Ferguson D."/>
            <person name="Fisher S."/>
            <person name="Foley C.D."/>
            <person name="Franke A."/>
            <person name="Friedrich D."/>
            <person name="Gadbois L."/>
            <person name="Gearin G."/>
            <person name="Gearin C.R."/>
            <person name="Giannoukos G."/>
            <person name="Goode T."/>
            <person name="Graham J."/>
            <person name="Grandbois E."/>
            <person name="Grewal S."/>
            <person name="Gyaltsen K."/>
            <person name="Hafez N."/>
            <person name="Hagos B."/>
            <person name="Hall J."/>
            <person name="Henson C."/>
            <person name="Hollinger A."/>
            <person name="Honan T."/>
            <person name="Huard M.D."/>
            <person name="Hughes L."/>
            <person name="Hurhula B."/>
            <person name="Husby M.E."/>
            <person name="Kamat A."/>
            <person name="Kanga B."/>
            <person name="Kashin S."/>
            <person name="Khazanovich D."/>
            <person name="Kisner P."/>
            <person name="Lance K."/>
            <person name="Lara M."/>
            <person name="Lee W."/>
            <person name="Lennon N."/>
            <person name="Letendre F."/>
            <person name="LeVine R."/>
            <person name="Lipovsky A."/>
            <person name="Liu X."/>
            <person name="Liu J."/>
            <person name="Liu S."/>
            <person name="Lokyitsang T."/>
            <person name="Lokyitsang Y."/>
            <person name="Lubonja R."/>
            <person name="Lui A."/>
            <person name="MacDonald P."/>
            <person name="Magnisalis V."/>
            <person name="Maru K."/>
            <person name="Matthews C."/>
            <person name="McCusker W."/>
            <person name="McDonough S."/>
            <person name="Mehta T."/>
            <person name="Meldrim J."/>
            <person name="Meneus L."/>
            <person name="Mihai O."/>
            <person name="Mihalev A."/>
            <person name="Mihova T."/>
            <person name="Mittelman R."/>
            <person name="Mlenga V."/>
            <person name="Montmayeur A."/>
            <person name="Mulrain L."/>
            <person name="Navidi A."/>
            <person name="Naylor J."/>
            <person name="Negash T."/>
            <person name="Nguyen T."/>
            <person name="Nguyen N."/>
            <person name="Nicol R."/>
            <person name="Norbu C."/>
            <person name="Norbu N."/>
            <person name="Novod N."/>
            <person name="O'Neill B."/>
            <person name="Osman S."/>
            <person name="Markiewicz E."/>
            <person name="Oyono O.L."/>
            <person name="Patti C."/>
            <person name="Phunkhang P."/>
            <person name="Pierre F."/>
            <person name="Priest M."/>
            <person name="Raghuraman S."/>
            <person name="Rege F."/>
            <person name="Reyes R."/>
            <person name="Rise C."/>
            <person name="Rogov P."/>
            <person name="Ross K."/>
            <person name="Ryan E."/>
            <person name="Settipalli S."/>
            <person name="Shea T."/>
            <person name="Sherpa N."/>
            <person name="Shi L."/>
            <person name="Shih D."/>
            <person name="Sparrow T."/>
            <person name="Spaulding J."/>
            <person name="Stalker J."/>
            <person name="Stange-Thomann N."/>
            <person name="Stavropoulos S."/>
            <person name="Stone C."/>
            <person name="Strader C."/>
            <person name="Tesfaye S."/>
            <person name="Thomson T."/>
            <person name="Thoulutsang Y."/>
            <person name="Thoulutsang D."/>
            <person name="Topham K."/>
            <person name="Topping I."/>
            <person name="Tsamla T."/>
            <person name="Vassiliev H."/>
            <person name="Vo A."/>
            <person name="Wangchuk T."/>
            <person name="Wangdi T."/>
            <person name="Weiand M."/>
            <person name="Wilkinson J."/>
            <person name="Wilson A."/>
            <person name="Yadav S."/>
            <person name="Young G."/>
            <person name="Yu Q."/>
            <person name="Zembek L."/>
            <person name="Zhong D."/>
            <person name="Zimmer A."/>
            <person name="Zwirko Z."/>
            <person name="Jaffe D.B."/>
            <person name="Alvarez P."/>
            <person name="Brockman W."/>
            <person name="Butler J."/>
            <person name="Chin C."/>
            <person name="Gnerre S."/>
            <person name="Grabherr M."/>
            <person name="Kleber M."/>
            <person name="Mauceli E."/>
            <person name="MacCallum I."/>
        </authorList>
    </citation>
    <scope>NUCLEOTIDE SEQUENCE [LARGE SCALE GENOMIC DNA]</scope>
    <source>
        <strain evidence="2">MSH-3 / Tucson 14011-0111.49</strain>
    </source>
</reference>
<protein>
    <submittedName>
        <fullName evidence="1">GL15089</fullName>
    </submittedName>
</protein>
<dbReference type="HOGENOM" id="CLU_139952_0_0_1"/>
<evidence type="ECO:0000313" key="1">
    <source>
        <dbReference type="EMBL" id="EDW40084.1"/>
    </source>
</evidence>
<dbReference type="PhylomeDB" id="B4HC46"/>
<dbReference type="EMBL" id="CH479276">
    <property type="protein sequence ID" value="EDW40084.1"/>
    <property type="molecule type" value="Genomic_DNA"/>
</dbReference>
<dbReference type="AlphaFoldDB" id="B4HC46"/>
<dbReference type="Proteomes" id="UP000008744">
    <property type="component" value="Unassembled WGS sequence"/>
</dbReference>
<dbReference type="OMA" id="HDNSPGE"/>
<gene>
    <name evidence="1" type="primary">Dper\GL15089</name>
    <name evidence="1" type="ORF">Dper_GL15089</name>
</gene>
<evidence type="ECO:0000313" key="2">
    <source>
        <dbReference type="Proteomes" id="UP000008744"/>
    </source>
</evidence>
<sequence length="160" mass="17935">MPQGAGITSQHEETLTSQSAAISRMQIEMTELKNMLAQLVTMQMHNAEATASQQQQITEEDTQEIFHDNSPGEQAIKNVRQASVKGIANTLPEFDPSDDNAISVNQFIDSVNKVVDAYQWDEKFVLLAIYTRLKGPTLRRFYTPRGTTSLQPYKTSLNLT</sequence>